<dbReference type="GO" id="GO:0016798">
    <property type="term" value="F:hydrolase activity, acting on glycosyl bonds"/>
    <property type="evidence" value="ECO:0007669"/>
    <property type="project" value="UniProtKB-KW"/>
</dbReference>
<dbReference type="Gene3D" id="1.25.40.20">
    <property type="entry name" value="Ankyrin repeat-containing domain"/>
    <property type="match status" value="1"/>
</dbReference>
<dbReference type="SUPFAM" id="SSF51126">
    <property type="entry name" value="Pectin lyase-like"/>
    <property type="match status" value="1"/>
</dbReference>
<keyword evidence="3" id="KW-0858">Xylan degradation</keyword>
<name>A0A8H4JSI7_9HYPO</name>
<keyword evidence="4" id="KW-1185">Reference proteome</keyword>
<evidence type="ECO:0000256" key="1">
    <source>
        <dbReference type="PROSITE-ProRule" id="PRU00023"/>
    </source>
</evidence>
<reference evidence="3 4" key="1">
    <citation type="submission" date="2020-01" db="EMBL/GenBank/DDBJ databases">
        <title>Identification and distribution of gene clusters putatively required for synthesis of sphingolipid metabolism inhibitors in phylogenetically diverse species of the filamentous fungus Fusarium.</title>
        <authorList>
            <person name="Kim H.-S."/>
            <person name="Busman M."/>
            <person name="Brown D.W."/>
            <person name="Divon H."/>
            <person name="Uhlig S."/>
            <person name="Proctor R.H."/>
        </authorList>
    </citation>
    <scope>NUCLEOTIDE SEQUENCE [LARGE SCALE GENOMIC DNA]</scope>
    <source>
        <strain evidence="3 4">NRRL 13308</strain>
    </source>
</reference>
<gene>
    <name evidence="3" type="ORF">FACUT_6769</name>
</gene>
<feature type="repeat" description="ANK" evidence="1">
    <location>
        <begin position="1057"/>
        <end position="1090"/>
    </location>
</feature>
<dbReference type="InterPro" id="IPR006626">
    <property type="entry name" value="PbH1"/>
</dbReference>
<dbReference type="PANTHER" id="PTHR36453">
    <property type="entry name" value="SECRETED PROTEIN-RELATED"/>
    <property type="match status" value="1"/>
</dbReference>
<protein>
    <submittedName>
        <fullName evidence="3">Xylanase A</fullName>
    </submittedName>
</protein>
<dbReference type="AlphaFoldDB" id="A0A8H4JSI7"/>
<organism evidence="3 4">
    <name type="scientific">Fusarium acutatum</name>
    <dbReference type="NCBI Taxonomy" id="78861"/>
    <lineage>
        <taxon>Eukaryota</taxon>
        <taxon>Fungi</taxon>
        <taxon>Dikarya</taxon>
        <taxon>Ascomycota</taxon>
        <taxon>Pezizomycotina</taxon>
        <taxon>Sordariomycetes</taxon>
        <taxon>Hypocreomycetidae</taxon>
        <taxon>Hypocreales</taxon>
        <taxon>Nectriaceae</taxon>
        <taxon>Fusarium</taxon>
        <taxon>Fusarium fujikuroi species complex</taxon>
    </lineage>
</organism>
<feature type="signal peptide" evidence="2">
    <location>
        <begin position="1"/>
        <end position="18"/>
    </location>
</feature>
<dbReference type="GO" id="GO:0045493">
    <property type="term" value="P:xylan catabolic process"/>
    <property type="evidence" value="ECO:0007669"/>
    <property type="project" value="UniProtKB-KW"/>
</dbReference>
<keyword evidence="2" id="KW-0732">Signal</keyword>
<dbReference type="OrthoDB" id="10025010at2759"/>
<dbReference type="EMBL" id="JAADJF010000159">
    <property type="protein sequence ID" value="KAF4435998.1"/>
    <property type="molecule type" value="Genomic_DNA"/>
</dbReference>
<keyword evidence="3" id="KW-0326">Glycosidase</keyword>
<feature type="repeat" description="ANK" evidence="1">
    <location>
        <begin position="1023"/>
        <end position="1056"/>
    </location>
</feature>
<keyword evidence="3" id="KW-0119">Carbohydrate metabolism</keyword>
<dbReference type="SMART" id="SM00248">
    <property type="entry name" value="ANK"/>
    <property type="match status" value="3"/>
</dbReference>
<dbReference type="Gene3D" id="2.160.20.10">
    <property type="entry name" value="Single-stranded right-handed beta-helix, Pectin lyase-like"/>
    <property type="match status" value="2"/>
</dbReference>
<dbReference type="InterPro" id="IPR012334">
    <property type="entry name" value="Pectin_lyas_fold"/>
</dbReference>
<keyword evidence="3" id="KW-0624">Polysaccharide degradation</keyword>
<proteinExistence type="predicted"/>
<dbReference type="InterPro" id="IPR002110">
    <property type="entry name" value="Ankyrin_rpt"/>
</dbReference>
<comment type="caution">
    <text evidence="3">The sequence shown here is derived from an EMBL/GenBank/DDBJ whole genome shotgun (WGS) entry which is preliminary data.</text>
</comment>
<keyword evidence="1" id="KW-0040">ANK repeat</keyword>
<keyword evidence="3" id="KW-0378">Hydrolase</keyword>
<dbReference type="Pfam" id="PF12796">
    <property type="entry name" value="Ank_2"/>
    <property type="match status" value="1"/>
</dbReference>
<feature type="repeat" description="ANK" evidence="1">
    <location>
        <begin position="1092"/>
        <end position="1124"/>
    </location>
</feature>
<evidence type="ECO:0000313" key="4">
    <source>
        <dbReference type="Proteomes" id="UP000536711"/>
    </source>
</evidence>
<dbReference type="PROSITE" id="PS50088">
    <property type="entry name" value="ANK_REPEAT"/>
    <property type="match status" value="3"/>
</dbReference>
<dbReference type="SUPFAM" id="SSF48403">
    <property type="entry name" value="Ankyrin repeat"/>
    <property type="match status" value="1"/>
</dbReference>
<accession>A0A8H4JSI7</accession>
<evidence type="ECO:0000313" key="3">
    <source>
        <dbReference type="EMBL" id="KAF4435998.1"/>
    </source>
</evidence>
<dbReference type="Proteomes" id="UP000536711">
    <property type="component" value="Unassembled WGS sequence"/>
</dbReference>
<dbReference type="SMART" id="SM00710">
    <property type="entry name" value="PbH1"/>
    <property type="match status" value="4"/>
</dbReference>
<dbReference type="InterPro" id="IPR011050">
    <property type="entry name" value="Pectin_lyase_fold/virulence"/>
</dbReference>
<dbReference type="PROSITE" id="PS50297">
    <property type="entry name" value="ANK_REP_REGION"/>
    <property type="match status" value="3"/>
</dbReference>
<sequence>MKMRFCSLCIFAARLSVAADIFVDRKGQDDNPGSAGKPVKGIKKAQELVREVIPSANDGITVHLGPGTWVIDEPIIFNNEDSGTNGFTVTWAGSDTVISGGYEISNWAEGDNGIWSASVPKGTKSRIENGELRAINSFTDRVALIEKVGDRVLEMKRDIWANQLIGYDQIAEPFWDGGIWIQNVKALLTDGGQFYLDRNESTVYYKPLEGEDMATVSAYLGIEEVLMVVGGTYEEPIHNLHFEGITFKHSTWLRPDTYGYIDQQTGGHMGNDSLWPNFEASRPHWWQMPSAIQVSAAYNITIESCTFRELGAGGIGVGNDKNAHLTGVGLGANNIHIDDNYFTQVMGNSITVGGIQADAHHPSQPKMLVSDIHASNNIFNNNSVLWSSTVPILFTYTQFSSITHNDIYNQPYSGICHGYGWGSNDEGGSPEYVKRGLYNYQPLYDTPTIMKNNLIEGNLIHHFGQSHTDFGGVYTLSRSPNTTVSSNFIYDAGWQALYPDEASRNITWYNNLGFTSGKYYAPNDWIPEQLTGWNTVIDNWGKLGVKDNEVLDGFPNHSGRRNNTFLRNYLAPYVNETSLIAQRAAYRAGVVPSKRKGRPVTNDPDIADAYLDIKVSDRRVVVNVTNFDDLDFKDVVFRISGPGVTFTKKSVPRSIPADASAAAVYTFSGSPKGKATAWRRYSVTLSAQLGQDKSADPEGDRGTTRNAAVACVYFQERHKQYDVADFNHAFASVLRQLVSQLPDTSDTLRKLELAEYGSIPRLGEDEFTRLLHMIAGEIGKVLIILDGVAADVSTKALTDLILAINPDGGSDQIIQILFTSQAPPPQDFATLHQIVQTPICASDTDIEKYIVKTLQSISGKNLTSRHSELVQGLVRTFDGRQECVLRIKASQSEMVLCTLYHAVMAAEAGYIITVPMVVEALKIWKIYRQDEDEKPLQLVDVVQGCRGLVTWGKDDQSFRIRFPLFGDYLKREVFGADYDKRWLSSRRGSIESYQQAAGANPFENETSYDELEEYYESWHCFTTGYSPLHLAAHLDAPAYLVDELVAIGEDLEARDCLGRTALHLAAETEGDISVMRSLVAAGANVSAKDDDTGDTPLANAVIHGGPASVKFLLEHGADINELDGDILEQCGQENPDVAVYMRNLGIDVPASNENGAED</sequence>
<evidence type="ECO:0000256" key="2">
    <source>
        <dbReference type="SAM" id="SignalP"/>
    </source>
</evidence>
<feature type="chain" id="PRO_5034995453" evidence="2">
    <location>
        <begin position="19"/>
        <end position="1158"/>
    </location>
</feature>
<dbReference type="PANTHER" id="PTHR36453:SF2">
    <property type="entry name" value="APPLE DOMAIN-CONTAINING PROTEIN"/>
    <property type="match status" value="1"/>
</dbReference>
<dbReference type="InterPro" id="IPR036770">
    <property type="entry name" value="Ankyrin_rpt-contain_sf"/>
</dbReference>